<dbReference type="AlphaFoldDB" id="A0A7W3TDZ1"/>
<reference evidence="2" key="1">
    <citation type="submission" date="2019-10" db="EMBL/GenBank/DDBJ databases">
        <title>Streptomyces sp. nov., a novel actinobacterium isolated from alkaline environment.</title>
        <authorList>
            <person name="Golinska P."/>
        </authorList>
    </citation>
    <scope>NUCLEOTIDE SEQUENCE [LARGE SCALE GENOMIC DNA]</scope>
    <source>
        <strain evidence="2">DSM 42118</strain>
    </source>
</reference>
<proteinExistence type="predicted"/>
<evidence type="ECO:0008006" key="3">
    <source>
        <dbReference type="Google" id="ProtNLM"/>
    </source>
</evidence>
<evidence type="ECO:0000313" key="1">
    <source>
        <dbReference type="EMBL" id="MBB0244770.1"/>
    </source>
</evidence>
<comment type="caution">
    <text evidence="1">The sequence shown here is derived from an EMBL/GenBank/DDBJ whole genome shotgun (WGS) entry which is preliminary data.</text>
</comment>
<organism evidence="1 2">
    <name type="scientific">Streptomyces alkaliphilus</name>
    <dbReference type="NCBI Taxonomy" id="1472722"/>
    <lineage>
        <taxon>Bacteria</taxon>
        <taxon>Bacillati</taxon>
        <taxon>Actinomycetota</taxon>
        <taxon>Actinomycetes</taxon>
        <taxon>Kitasatosporales</taxon>
        <taxon>Streptomycetaceae</taxon>
        <taxon>Streptomyces</taxon>
    </lineage>
</organism>
<dbReference type="Proteomes" id="UP000538929">
    <property type="component" value="Unassembled WGS sequence"/>
</dbReference>
<accession>A0A7W3TDZ1</accession>
<dbReference type="EMBL" id="VKHT01000311">
    <property type="protein sequence ID" value="MBB0244770.1"/>
    <property type="molecule type" value="Genomic_DNA"/>
</dbReference>
<evidence type="ECO:0000313" key="2">
    <source>
        <dbReference type="Proteomes" id="UP000538929"/>
    </source>
</evidence>
<sequence length="119" mass="12814">MRRRDPRLLISERECRALAPGINAWLVRGATEAEVIRALSQGLPTVLRGRAAGILAWRLREHLPPPAPAPTSAPLVPVAPGPVRGKPYPCRGCHNVVLRPESGLTHCQACREARVPAAA</sequence>
<keyword evidence="2" id="KW-1185">Reference proteome</keyword>
<protein>
    <recommendedName>
        <fullName evidence="3">Helix-turn-helix domain-containing protein</fullName>
    </recommendedName>
</protein>
<gene>
    <name evidence="1" type="ORF">FNQ90_11805</name>
</gene>
<name>A0A7W3TDZ1_9ACTN</name>